<dbReference type="HOGENOM" id="CLU_2939239_0_0_6"/>
<dbReference type="STRING" id="667129.HMPREF0758_4715"/>
<evidence type="ECO:0000313" key="2">
    <source>
        <dbReference type="Proteomes" id="UP000005723"/>
    </source>
</evidence>
<proteinExistence type="predicted"/>
<dbReference type="EMBL" id="ADBY01000058">
    <property type="protein sequence ID" value="EFE93831.1"/>
    <property type="molecule type" value="Genomic_DNA"/>
</dbReference>
<gene>
    <name evidence="1" type="ORF">HMPREF0758_4715</name>
</gene>
<sequence>MPLVGSGAACRAVCRPGKAKAGYARRNGETANAIIELIQTAAVVMAAVLPAALGTGRTGQ</sequence>
<reference evidence="1 2" key="1">
    <citation type="submission" date="2010-01" db="EMBL/GenBank/DDBJ databases">
        <authorList>
            <person name="Muzny D."/>
            <person name="Qin X."/>
            <person name="Deng J."/>
            <person name="Jiang H."/>
            <person name="Liu Y."/>
            <person name="Qu J."/>
            <person name="Song X.-Z."/>
            <person name="Zhang L."/>
            <person name="Thornton R."/>
            <person name="Coyle M."/>
            <person name="Francisco L."/>
            <person name="Jackson L."/>
            <person name="Javaid M."/>
            <person name="Korchina V."/>
            <person name="Kovar C."/>
            <person name="Mata R."/>
            <person name="Mathew T."/>
            <person name="Ngo R."/>
            <person name="Nguyen L."/>
            <person name="Nguyen N."/>
            <person name="Okwuonu G."/>
            <person name="Ongeri F."/>
            <person name="Pham C."/>
            <person name="Simmons D."/>
            <person name="Wilczek-Boney K."/>
            <person name="Hale W."/>
            <person name="Jakkamsetti A."/>
            <person name="Pham P."/>
            <person name="Ruth R."/>
            <person name="San Lucas F."/>
            <person name="Warren J."/>
            <person name="Zhang J."/>
            <person name="Zhao Z."/>
            <person name="Zhou C."/>
            <person name="Zhu D."/>
            <person name="Lee S."/>
            <person name="Bess C."/>
            <person name="Blankenburg K."/>
            <person name="Forbes L."/>
            <person name="Fu Q."/>
            <person name="Gubbala S."/>
            <person name="Hirani K."/>
            <person name="Jayaseelan J.C."/>
            <person name="Lara F."/>
            <person name="Munidasa M."/>
            <person name="Palculict T."/>
            <person name="Patil S."/>
            <person name="Pu L.-L."/>
            <person name="Saada N."/>
            <person name="Tang L."/>
            <person name="Weissenberger G."/>
            <person name="Zhu Y."/>
            <person name="Hemphill L."/>
            <person name="Shang Y."/>
            <person name="Youmans B."/>
            <person name="Ayvaz T."/>
            <person name="Ross M."/>
            <person name="Santibanez J."/>
            <person name="Aqrawi P."/>
            <person name="Gross S."/>
            <person name="Joshi V."/>
            <person name="Fowler G."/>
            <person name="Nazareth L."/>
            <person name="Reid J."/>
            <person name="Worley K."/>
            <person name="Petrosino J."/>
            <person name="Highlander S."/>
            <person name="Gibbs R."/>
        </authorList>
    </citation>
    <scope>NUCLEOTIDE SEQUENCE [LARGE SCALE GENOMIC DNA]</scope>
    <source>
        <strain evidence="1 2">DSM 4582</strain>
    </source>
</reference>
<dbReference type="Proteomes" id="UP000005723">
    <property type="component" value="Unassembled WGS sequence"/>
</dbReference>
<organism evidence="1 2">
    <name type="scientific">Serratia odorifera DSM 4582</name>
    <dbReference type="NCBI Taxonomy" id="667129"/>
    <lineage>
        <taxon>Bacteria</taxon>
        <taxon>Pseudomonadati</taxon>
        <taxon>Pseudomonadota</taxon>
        <taxon>Gammaproteobacteria</taxon>
        <taxon>Enterobacterales</taxon>
        <taxon>Yersiniaceae</taxon>
        <taxon>Serratia</taxon>
    </lineage>
</organism>
<name>D4E965_SEROD</name>
<evidence type="ECO:0000313" key="1">
    <source>
        <dbReference type="EMBL" id="EFE93831.1"/>
    </source>
</evidence>
<comment type="caution">
    <text evidence="1">The sequence shown here is derived from an EMBL/GenBank/DDBJ whole genome shotgun (WGS) entry which is preliminary data.</text>
</comment>
<keyword evidence="2" id="KW-1185">Reference proteome</keyword>
<accession>D4E965</accession>
<protein>
    <submittedName>
        <fullName evidence="1">Uncharacterized protein</fullName>
    </submittedName>
</protein>
<dbReference type="AlphaFoldDB" id="D4E965"/>